<keyword evidence="3" id="KW-1185">Reference proteome</keyword>
<comment type="caution">
    <text evidence="2">The sequence shown here is derived from an EMBL/GenBank/DDBJ whole genome shotgun (WGS) entry which is preliminary data.</text>
</comment>
<organism evidence="2 3">
    <name type="scientific">Streptomyces neyagawaensis</name>
    <dbReference type="NCBI Taxonomy" id="42238"/>
    <lineage>
        <taxon>Bacteria</taxon>
        <taxon>Bacillati</taxon>
        <taxon>Actinomycetota</taxon>
        <taxon>Actinomycetes</taxon>
        <taxon>Kitasatosporales</taxon>
        <taxon>Streptomycetaceae</taxon>
        <taxon>Streptomyces</taxon>
    </lineage>
</organism>
<name>A0ABV3B214_9ACTN</name>
<accession>A0ABV3B214</accession>
<protein>
    <submittedName>
        <fullName evidence="2">Uncharacterized protein</fullName>
    </submittedName>
</protein>
<dbReference type="EMBL" id="JBEYXT010000096">
    <property type="protein sequence ID" value="MEU6803486.1"/>
    <property type="molecule type" value="Genomic_DNA"/>
</dbReference>
<evidence type="ECO:0000313" key="2">
    <source>
        <dbReference type="EMBL" id="MEU6803486.1"/>
    </source>
</evidence>
<feature type="compositionally biased region" description="Low complexity" evidence="1">
    <location>
        <begin position="785"/>
        <end position="819"/>
    </location>
</feature>
<gene>
    <name evidence="2" type="ORF">ABZ931_21095</name>
</gene>
<feature type="region of interest" description="Disordered" evidence="1">
    <location>
        <begin position="761"/>
        <end position="851"/>
    </location>
</feature>
<evidence type="ECO:0000256" key="1">
    <source>
        <dbReference type="SAM" id="MobiDB-lite"/>
    </source>
</evidence>
<reference evidence="2 3" key="1">
    <citation type="submission" date="2024-06" db="EMBL/GenBank/DDBJ databases">
        <title>The Natural Products Discovery Center: Release of the First 8490 Sequenced Strains for Exploring Actinobacteria Biosynthetic Diversity.</title>
        <authorList>
            <person name="Kalkreuter E."/>
            <person name="Kautsar S.A."/>
            <person name="Yang D."/>
            <person name="Bader C.D."/>
            <person name="Teijaro C.N."/>
            <person name="Fluegel L."/>
            <person name="Davis C.M."/>
            <person name="Simpson J.R."/>
            <person name="Lauterbach L."/>
            <person name="Steele A.D."/>
            <person name="Gui C."/>
            <person name="Meng S."/>
            <person name="Li G."/>
            <person name="Viehrig K."/>
            <person name="Ye F."/>
            <person name="Su P."/>
            <person name="Kiefer A.F."/>
            <person name="Nichols A."/>
            <person name="Cepeda A.J."/>
            <person name="Yan W."/>
            <person name="Fan B."/>
            <person name="Jiang Y."/>
            <person name="Adhikari A."/>
            <person name="Zheng C.-J."/>
            <person name="Schuster L."/>
            <person name="Cowan T.M."/>
            <person name="Smanski M.J."/>
            <person name="Chevrette M.G."/>
            <person name="De Carvalho L.P.S."/>
            <person name="Shen B."/>
        </authorList>
    </citation>
    <scope>NUCLEOTIDE SEQUENCE [LARGE SCALE GENOMIC DNA]</scope>
    <source>
        <strain evidence="2 3">NPDC046851</strain>
    </source>
</reference>
<evidence type="ECO:0000313" key="3">
    <source>
        <dbReference type="Proteomes" id="UP001551189"/>
    </source>
</evidence>
<dbReference type="RefSeq" id="WP_359697483.1">
    <property type="nucleotide sequence ID" value="NZ_JBEYXT010000096.1"/>
</dbReference>
<sequence length="851" mass="89407">MALIRGDAVESGAERRLLAEAEAALPAVLRDIRPGLLTGVSAVEQDGRRFFELGTTAGDRIELRLDTAALPQPQPARTFTNTTTDRYVVQLADTLRPELAGQVLSREVGELLAVRDRATVGAQVPLDSLLAPGATLPARPELSDADRGRAEEFNYLAARMNDADLGAAERLDARHRFSELVDESGLRPRAPVTDAQHAIEQYAADIRQDVVRPLLRAGAREAMAELAQPVERLDAADAHAVVEARAVRAAEGAAPVVPPGFTMPGLRPDGSPVPRAELDRAAAEAAERRTSLSGRTLEELRARQAALPEGRHPRYELMIGGGAALAARSPEMLLVDARGRWHVDPIEAIVQSADQVRHLRQSGMGDPYQFADPRQRVPLPALQLWEDTAAVRGPLVDGRAELRVGAEGRLLAEIRPADGSDPVTVEVKGTPLIATGIPPEIVPGADRQVPTVPEATEHLAEGLAALGAPEAAAARDRLLALSEGQDRAAASLSVLADAGVSDRLAASADPRVAGAMETLRATAAWEEARAAAPGRVLMGDEVGDGDYDPSVARDWVVAGVGGAAIANAEIILQARPDSRVFMVGKDAPFVLHNDAQYTALRVKHDAEYGGDGRLVTFSGRYLGAVGTVTAADGRVRLAALDSAGRSLGVEGDAYVACLGRVSRLPHAVDSVESWARSAGGEVRGELRFDKDRQYLGYRLEFEAHGQRHACEVTGAASRMLPTHVFGREDMARLTVLNDKTTPPESGNVAAGFMATALQGSHLARHTAAEREHRQGPPSSGGPAGAVGAVGPAGAAGPGDAQRAAGAAARSRSAPRTAPGQNRTTPPGSAVPPPHLRNRPGPEPGRGRGPGA</sequence>
<dbReference type="Proteomes" id="UP001551189">
    <property type="component" value="Unassembled WGS sequence"/>
</dbReference>
<proteinExistence type="predicted"/>